<evidence type="ECO:0000256" key="7">
    <source>
        <dbReference type="ARBA" id="ARBA00007490"/>
    </source>
</evidence>
<comment type="similarity">
    <text evidence="7">Belongs to the CobU/CobP family.</text>
</comment>
<sequence>VKSGKSRHAEKRILAMANGIKPVYLATTELNDSEMKKRITNHRQRRGNTFETIEEPLRLASVLRNIQCPVLIECLTMWLNNALHHKYSERKVFAEIDNLLSLECDVVFVLNEVGLGIIPENPLARKFLDLSGRIAQKLGEACDEVIWCVAGNTIRIK</sequence>
<dbReference type="PANTHER" id="PTHR34848">
    <property type="match status" value="1"/>
</dbReference>
<dbReference type="SUPFAM" id="SSF52540">
    <property type="entry name" value="P-loop containing nucleoside triphosphate hydrolases"/>
    <property type="match status" value="1"/>
</dbReference>
<evidence type="ECO:0000256" key="3">
    <source>
        <dbReference type="ARBA" id="ARBA00001522"/>
    </source>
</evidence>
<evidence type="ECO:0000256" key="8">
    <source>
        <dbReference type="ARBA" id="ARBA00012016"/>
    </source>
</evidence>
<dbReference type="EC" id="2.7.7.62" evidence="9"/>
<accession>A0A381QPJ8</accession>
<comment type="catalytic activity">
    <reaction evidence="3">
        <text>adenosylcob(III)inamide + GTP = adenosylcob(III)inamide phosphate + GDP + H(+)</text>
        <dbReference type="Rhea" id="RHEA:15765"/>
        <dbReference type="ChEBI" id="CHEBI:2480"/>
        <dbReference type="ChEBI" id="CHEBI:15378"/>
        <dbReference type="ChEBI" id="CHEBI:37565"/>
        <dbReference type="ChEBI" id="CHEBI:58189"/>
        <dbReference type="ChEBI" id="CHEBI:58502"/>
        <dbReference type="EC" id="2.7.1.156"/>
    </reaction>
</comment>
<dbReference type="GO" id="GO:0005525">
    <property type="term" value="F:GTP binding"/>
    <property type="evidence" value="ECO:0007669"/>
    <property type="project" value="UniProtKB-KW"/>
</dbReference>
<protein>
    <recommendedName>
        <fullName evidence="16">Adenosylcobinamide kinase</fullName>
        <ecNumber evidence="8">2.7.1.156</ecNumber>
        <ecNumber evidence="9">2.7.7.62</ecNumber>
    </recommendedName>
    <alternativeName>
        <fullName evidence="17">Adenosylcobinamide-phosphate guanylyltransferase</fullName>
    </alternativeName>
</protein>
<organism evidence="18">
    <name type="scientific">marine metagenome</name>
    <dbReference type="NCBI Taxonomy" id="408172"/>
    <lineage>
        <taxon>unclassified sequences</taxon>
        <taxon>metagenomes</taxon>
        <taxon>ecological metagenomes</taxon>
    </lineage>
</organism>
<dbReference type="AlphaFoldDB" id="A0A381QPJ8"/>
<dbReference type="GO" id="GO:0043752">
    <property type="term" value="F:adenosylcobinamide kinase activity"/>
    <property type="evidence" value="ECO:0007669"/>
    <property type="project" value="UniProtKB-EC"/>
</dbReference>
<comment type="catalytic activity">
    <reaction evidence="2">
        <text>adenosylcob(III)inamide phosphate + GTP + H(+) = adenosylcob(III)inamide-GDP + diphosphate</text>
        <dbReference type="Rhea" id="RHEA:22712"/>
        <dbReference type="ChEBI" id="CHEBI:15378"/>
        <dbReference type="ChEBI" id="CHEBI:33019"/>
        <dbReference type="ChEBI" id="CHEBI:37565"/>
        <dbReference type="ChEBI" id="CHEBI:58502"/>
        <dbReference type="ChEBI" id="CHEBI:60487"/>
        <dbReference type="EC" id="2.7.7.62"/>
    </reaction>
</comment>
<evidence type="ECO:0000313" key="18">
    <source>
        <dbReference type="EMBL" id="SUZ81305.1"/>
    </source>
</evidence>
<keyword evidence="15" id="KW-0342">GTP-binding</keyword>
<keyword evidence="14" id="KW-0067">ATP-binding</keyword>
<evidence type="ECO:0000256" key="15">
    <source>
        <dbReference type="ARBA" id="ARBA00023134"/>
    </source>
</evidence>
<feature type="non-terminal residue" evidence="18">
    <location>
        <position position="1"/>
    </location>
</feature>
<keyword evidence="11" id="KW-0808">Transferase</keyword>
<dbReference type="InterPro" id="IPR003203">
    <property type="entry name" value="CobU/CobP"/>
</dbReference>
<dbReference type="CDD" id="cd00544">
    <property type="entry name" value="CobU"/>
    <property type="match status" value="1"/>
</dbReference>
<gene>
    <name evidence="18" type="ORF">METZ01_LOCUS34159</name>
</gene>
<evidence type="ECO:0000256" key="17">
    <source>
        <dbReference type="ARBA" id="ARBA00030571"/>
    </source>
</evidence>
<keyword evidence="13" id="KW-0418">Kinase</keyword>
<evidence type="ECO:0000256" key="13">
    <source>
        <dbReference type="ARBA" id="ARBA00022777"/>
    </source>
</evidence>
<evidence type="ECO:0000256" key="9">
    <source>
        <dbReference type="ARBA" id="ARBA00012523"/>
    </source>
</evidence>
<evidence type="ECO:0000256" key="14">
    <source>
        <dbReference type="ARBA" id="ARBA00022840"/>
    </source>
</evidence>
<dbReference type="GO" id="GO:0005524">
    <property type="term" value="F:ATP binding"/>
    <property type="evidence" value="ECO:0007669"/>
    <property type="project" value="UniProtKB-KW"/>
</dbReference>
<dbReference type="EMBL" id="UINC01001462">
    <property type="protein sequence ID" value="SUZ81305.1"/>
    <property type="molecule type" value="Genomic_DNA"/>
</dbReference>
<evidence type="ECO:0000256" key="2">
    <source>
        <dbReference type="ARBA" id="ARBA00000711"/>
    </source>
</evidence>
<evidence type="ECO:0000256" key="6">
    <source>
        <dbReference type="ARBA" id="ARBA00005159"/>
    </source>
</evidence>
<dbReference type="PANTHER" id="PTHR34848:SF1">
    <property type="entry name" value="BIFUNCTIONAL ADENOSYLCOBALAMIN BIOSYNTHESIS PROTEIN COBU"/>
    <property type="match status" value="1"/>
</dbReference>
<evidence type="ECO:0000256" key="4">
    <source>
        <dbReference type="ARBA" id="ARBA00003889"/>
    </source>
</evidence>
<dbReference type="Pfam" id="PF02283">
    <property type="entry name" value="CobU"/>
    <property type="match status" value="1"/>
</dbReference>
<reference evidence="18" key="1">
    <citation type="submission" date="2018-05" db="EMBL/GenBank/DDBJ databases">
        <authorList>
            <person name="Lanie J.A."/>
            <person name="Ng W.-L."/>
            <person name="Kazmierczak K.M."/>
            <person name="Andrzejewski T.M."/>
            <person name="Davidsen T.M."/>
            <person name="Wayne K.J."/>
            <person name="Tettelin H."/>
            <person name="Glass J.I."/>
            <person name="Rusch D."/>
            <person name="Podicherti R."/>
            <person name="Tsui H.-C.T."/>
            <person name="Winkler M.E."/>
        </authorList>
    </citation>
    <scope>NUCLEOTIDE SEQUENCE</scope>
</reference>
<proteinExistence type="inferred from homology"/>
<evidence type="ECO:0000256" key="5">
    <source>
        <dbReference type="ARBA" id="ARBA00004692"/>
    </source>
</evidence>
<dbReference type="PIRSF" id="PIRSF006135">
    <property type="entry name" value="CobU"/>
    <property type="match status" value="1"/>
</dbReference>
<keyword evidence="10" id="KW-0169">Cobalamin biosynthesis</keyword>
<evidence type="ECO:0000256" key="16">
    <source>
        <dbReference type="ARBA" id="ARBA00029570"/>
    </source>
</evidence>
<dbReference type="GO" id="GO:0008820">
    <property type="term" value="F:cobinamide phosphate guanylyltransferase activity"/>
    <property type="evidence" value="ECO:0007669"/>
    <property type="project" value="UniProtKB-EC"/>
</dbReference>
<comment type="catalytic activity">
    <reaction evidence="1">
        <text>adenosylcob(III)inamide + ATP = adenosylcob(III)inamide phosphate + ADP + H(+)</text>
        <dbReference type="Rhea" id="RHEA:15769"/>
        <dbReference type="ChEBI" id="CHEBI:2480"/>
        <dbReference type="ChEBI" id="CHEBI:15378"/>
        <dbReference type="ChEBI" id="CHEBI:30616"/>
        <dbReference type="ChEBI" id="CHEBI:58502"/>
        <dbReference type="ChEBI" id="CHEBI:456216"/>
        <dbReference type="EC" id="2.7.1.156"/>
    </reaction>
</comment>
<comment type="pathway">
    <text evidence="5">Cofactor biosynthesis; adenosylcobalamin biosynthesis; adenosylcobalamin from cob(II)yrinate a,c-diamide: step 6/7.</text>
</comment>
<comment type="function">
    <text evidence="4">Catalyzes ATP-dependent phosphorylation of adenosylcobinamide and addition of GMP to adenosylcobinamide phosphate.</text>
</comment>
<name>A0A381QPJ8_9ZZZZ</name>
<evidence type="ECO:0000256" key="12">
    <source>
        <dbReference type="ARBA" id="ARBA00022741"/>
    </source>
</evidence>
<evidence type="ECO:0000256" key="11">
    <source>
        <dbReference type="ARBA" id="ARBA00022679"/>
    </source>
</evidence>
<dbReference type="GO" id="GO:0009236">
    <property type="term" value="P:cobalamin biosynthetic process"/>
    <property type="evidence" value="ECO:0007669"/>
    <property type="project" value="UniProtKB-KW"/>
</dbReference>
<dbReference type="EC" id="2.7.1.156" evidence="8"/>
<keyword evidence="12" id="KW-0547">Nucleotide-binding</keyword>
<dbReference type="InterPro" id="IPR027417">
    <property type="entry name" value="P-loop_NTPase"/>
</dbReference>
<evidence type="ECO:0000256" key="1">
    <source>
        <dbReference type="ARBA" id="ARBA00000312"/>
    </source>
</evidence>
<dbReference type="Gene3D" id="3.40.50.300">
    <property type="entry name" value="P-loop containing nucleotide triphosphate hydrolases"/>
    <property type="match status" value="1"/>
</dbReference>
<evidence type="ECO:0000256" key="10">
    <source>
        <dbReference type="ARBA" id="ARBA00022573"/>
    </source>
</evidence>
<comment type="pathway">
    <text evidence="6">Cofactor biosynthesis; adenosylcobalamin biosynthesis; adenosylcobalamin from cob(II)yrinate a,c-diamide: step 5/7.</text>
</comment>